<name>A0ABV4VCC1_9BACL</name>
<keyword evidence="2" id="KW-1185">Reference proteome</keyword>
<organism evidence="1 2">
    <name type="scientific">Paenibacillus oleatilyticus</name>
    <dbReference type="NCBI Taxonomy" id="2594886"/>
    <lineage>
        <taxon>Bacteria</taxon>
        <taxon>Bacillati</taxon>
        <taxon>Bacillota</taxon>
        <taxon>Bacilli</taxon>
        <taxon>Bacillales</taxon>
        <taxon>Paenibacillaceae</taxon>
        <taxon>Paenibacillus</taxon>
    </lineage>
</organism>
<dbReference type="Proteomes" id="UP001575622">
    <property type="component" value="Unassembled WGS sequence"/>
</dbReference>
<evidence type="ECO:0000313" key="2">
    <source>
        <dbReference type="Proteomes" id="UP001575622"/>
    </source>
</evidence>
<proteinExistence type="predicted"/>
<accession>A0ABV4VCC1</accession>
<comment type="caution">
    <text evidence="1">The sequence shown here is derived from an EMBL/GenBank/DDBJ whole genome shotgun (WGS) entry which is preliminary data.</text>
</comment>
<protein>
    <submittedName>
        <fullName evidence="1">Uncharacterized protein</fullName>
    </submittedName>
</protein>
<gene>
    <name evidence="1" type="ORF">ACEU3E_34555</name>
</gene>
<evidence type="ECO:0000313" key="1">
    <source>
        <dbReference type="EMBL" id="MFB0847294.1"/>
    </source>
</evidence>
<sequence length="48" mass="5291">MLKAYWAEKPFAVYVVCGVAAALAGHPTSSNPQCAAMYLIKWPRSTKY</sequence>
<reference evidence="1 2" key="1">
    <citation type="submission" date="2024-09" db="EMBL/GenBank/DDBJ databases">
        <authorList>
            <person name="Makale K.P.P."/>
            <person name="Makhzoum A."/>
            <person name="Rantong G."/>
            <person name="Rahube T.O."/>
        </authorList>
    </citation>
    <scope>NUCLEOTIDE SEQUENCE [LARGE SCALE GENOMIC DNA]</scope>
    <source>
        <strain evidence="1 2">KM_D13</strain>
    </source>
</reference>
<dbReference type="EMBL" id="JBHDLN010000034">
    <property type="protein sequence ID" value="MFB0847294.1"/>
    <property type="molecule type" value="Genomic_DNA"/>
</dbReference>
<dbReference type="RefSeq" id="WP_373957122.1">
    <property type="nucleotide sequence ID" value="NZ_JBHDLN010000034.1"/>
</dbReference>